<accession>A0A6B3RJJ8</accession>
<dbReference type="Proteomes" id="UP000481421">
    <property type="component" value="Unassembled WGS sequence"/>
</dbReference>
<dbReference type="PANTHER" id="PTHR38340">
    <property type="entry name" value="S-LAYER PROTEIN"/>
    <property type="match status" value="1"/>
</dbReference>
<gene>
    <name evidence="4" type="ORF">G3572_08370</name>
</gene>
<proteinExistence type="predicted"/>
<reference evidence="4 5" key="1">
    <citation type="submission" date="2020-02" db="EMBL/GenBank/DDBJ databases">
        <title>Rhodobacter algicola sp. nov., isolated from microalga culture.</title>
        <authorList>
            <person name="Park C.-Y."/>
        </authorList>
    </citation>
    <scope>NUCLEOTIDE SEQUENCE [LARGE SCALE GENOMIC DNA]</scope>
    <source>
        <strain evidence="4 5">ETT8</strain>
    </source>
</reference>
<dbReference type="InterPro" id="IPR011049">
    <property type="entry name" value="Serralysin-like_metalloprot_C"/>
</dbReference>
<dbReference type="RefSeq" id="WP_164610702.1">
    <property type="nucleotide sequence ID" value="NZ_JAAIKE010000002.1"/>
</dbReference>
<keyword evidence="2" id="KW-0964">Secreted</keyword>
<dbReference type="EMBL" id="JAAIKE010000002">
    <property type="protein sequence ID" value="NEX46217.1"/>
    <property type="molecule type" value="Genomic_DNA"/>
</dbReference>
<dbReference type="Pfam" id="PF00353">
    <property type="entry name" value="HemolysinCabind"/>
    <property type="match status" value="3"/>
</dbReference>
<dbReference type="AlphaFoldDB" id="A0A6B3RJJ8"/>
<evidence type="ECO:0000256" key="2">
    <source>
        <dbReference type="ARBA" id="ARBA00022525"/>
    </source>
</evidence>
<dbReference type="InterPro" id="IPR050557">
    <property type="entry name" value="RTX_toxin/Mannuronan_C5-epim"/>
</dbReference>
<comment type="subcellular location">
    <subcellularLocation>
        <location evidence="1">Secreted</location>
    </subcellularLocation>
</comment>
<evidence type="ECO:0000256" key="1">
    <source>
        <dbReference type="ARBA" id="ARBA00004613"/>
    </source>
</evidence>
<evidence type="ECO:0000313" key="5">
    <source>
        <dbReference type="Proteomes" id="UP000481421"/>
    </source>
</evidence>
<dbReference type="InterPro" id="IPR001343">
    <property type="entry name" value="Hemolysn_Ca-bd"/>
</dbReference>
<dbReference type="PANTHER" id="PTHR38340:SF1">
    <property type="entry name" value="S-LAYER PROTEIN"/>
    <property type="match status" value="1"/>
</dbReference>
<dbReference type="GO" id="GO:0005576">
    <property type="term" value="C:extracellular region"/>
    <property type="evidence" value="ECO:0007669"/>
    <property type="project" value="UniProtKB-SubCell"/>
</dbReference>
<dbReference type="Gene3D" id="2.150.10.10">
    <property type="entry name" value="Serralysin-like metalloprotease, C-terminal"/>
    <property type="match status" value="3"/>
</dbReference>
<evidence type="ECO:0000256" key="3">
    <source>
        <dbReference type="SAM" id="MobiDB-lite"/>
    </source>
</evidence>
<protein>
    <submittedName>
        <fullName evidence="4">Calcium-binding protein</fullName>
    </submittedName>
</protein>
<feature type="region of interest" description="Disordered" evidence="3">
    <location>
        <begin position="188"/>
        <end position="211"/>
    </location>
</feature>
<evidence type="ECO:0000313" key="4">
    <source>
        <dbReference type="EMBL" id="NEX46217.1"/>
    </source>
</evidence>
<dbReference type="GO" id="GO:0005509">
    <property type="term" value="F:calcium ion binding"/>
    <property type="evidence" value="ECO:0007669"/>
    <property type="project" value="InterPro"/>
</dbReference>
<name>A0A6B3RJJ8_9RHOB</name>
<feature type="region of interest" description="Disordered" evidence="3">
    <location>
        <begin position="22"/>
        <end position="49"/>
    </location>
</feature>
<organism evidence="4 5">
    <name type="scientific">Pseudotabrizicola algicola</name>
    <dbReference type="NCBI Taxonomy" id="2709381"/>
    <lineage>
        <taxon>Bacteria</taxon>
        <taxon>Pseudomonadati</taxon>
        <taxon>Pseudomonadota</taxon>
        <taxon>Alphaproteobacteria</taxon>
        <taxon>Rhodobacterales</taxon>
        <taxon>Paracoccaceae</taxon>
        <taxon>Pseudotabrizicola</taxon>
    </lineage>
</organism>
<dbReference type="SUPFAM" id="SSF51120">
    <property type="entry name" value="beta-Roll"/>
    <property type="match status" value="2"/>
</dbReference>
<dbReference type="PRINTS" id="PR00313">
    <property type="entry name" value="CABNDNGRPT"/>
</dbReference>
<sequence length="309" mass="31539">MEFLLLLPLLLVGGLVVGGSGGGDDGPAAEPEPSDEAGEVEAGTTAPDEMAGTVLNDILLGGLGRDTIEGLQGNDVIAGERGNDDLTGDEGNDVVLGGAGNDRVDGATGNDLLVGGAGNDTVTGGAGNDLLIGSSGSDTMQGGEGDDTLVGVEFDRYADEMARSAADLRGVLSRNFADTVSAQQLNRVSASVTSGDVAERGPDQLEGGDGNDLLLGDDGDFLSGGLGADEFAIAYRPDDAMSIITDFDHQTESLTLILDNPDTAQIVIRPFGPLTTLIEVDGQPVVRLSNQDAEQLLATRDNWLTVEPA</sequence>
<comment type="caution">
    <text evidence="4">The sequence shown here is derived from an EMBL/GenBank/DDBJ whole genome shotgun (WGS) entry which is preliminary data.</text>
</comment>
<keyword evidence="5" id="KW-1185">Reference proteome</keyword>